<dbReference type="RefSeq" id="WP_185001053.1">
    <property type="nucleotide sequence ID" value="NZ_BAAAUI010000033.1"/>
</dbReference>
<evidence type="ECO:0000259" key="1">
    <source>
        <dbReference type="Pfam" id="PF01636"/>
    </source>
</evidence>
<feature type="domain" description="Aminoglycoside phosphotransferase" evidence="1">
    <location>
        <begin position="46"/>
        <end position="249"/>
    </location>
</feature>
<dbReference type="EMBL" id="JACHMH010000001">
    <property type="protein sequence ID" value="MBB4675013.1"/>
    <property type="molecule type" value="Genomic_DNA"/>
</dbReference>
<dbReference type="Pfam" id="PF01636">
    <property type="entry name" value="APH"/>
    <property type="match status" value="1"/>
</dbReference>
<dbReference type="SUPFAM" id="SSF56112">
    <property type="entry name" value="Protein kinase-like (PK-like)"/>
    <property type="match status" value="1"/>
</dbReference>
<sequence length="303" mass="33860">MNVRVRPDADGRYSRTKLRTALGEICDAAGLDPAGARLIRFVNNAVFHLLAHPVVVRIVLSPSLRYRADNVVRAASWLAEHEVPAVRLLPGVPQPLHVNGHVATLWQAVPEVGQATGLELAQLLKRLHALPAPPDHLARWEPLGDVRRRLADAEELDPEDREFLANRCTELEAELAGLEYHLPQGVIHGDAHVGNVISTPIGPLLCDLDSVCFGPREWDLTPLAVGKLRFRHTGDRYRQLSRAYGFDVTKWPGFPVLRQVRELKLTTGVLSILRSNPDVRTELAKRLQSFRSGDTRARWTPHR</sequence>
<comment type="caution">
    <text evidence="2">The sequence shown here is derived from an EMBL/GenBank/DDBJ whole genome shotgun (WGS) entry which is preliminary data.</text>
</comment>
<protein>
    <recommendedName>
        <fullName evidence="1">Aminoglycoside phosphotransferase domain-containing protein</fullName>
    </recommendedName>
</protein>
<proteinExistence type="predicted"/>
<evidence type="ECO:0000313" key="2">
    <source>
        <dbReference type="EMBL" id="MBB4675013.1"/>
    </source>
</evidence>
<dbReference type="InterPro" id="IPR002575">
    <property type="entry name" value="Aminoglycoside_PTrfase"/>
</dbReference>
<reference evidence="2 3" key="1">
    <citation type="submission" date="2020-08" db="EMBL/GenBank/DDBJ databases">
        <title>Sequencing the genomes of 1000 actinobacteria strains.</title>
        <authorList>
            <person name="Klenk H.-P."/>
        </authorList>
    </citation>
    <scope>NUCLEOTIDE SEQUENCE [LARGE SCALE GENOMIC DNA]</scope>
    <source>
        <strain evidence="2 3">DSM 44230</strain>
    </source>
</reference>
<dbReference type="Proteomes" id="UP000533598">
    <property type="component" value="Unassembled WGS sequence"/>
</dbReference>
<accession>A0A7W7C5R3</accession>
<evidence type="ECO:0000313" key="3">
    <source>
        <dbReference type="Proteomes" id="UP000533598"/>
    </source>
</evidence>
<organism evidence="2 3">
    <name type="scientific">Crossiella cryophila</name>
    <dbReference type="NCBI Taxonomy" id="43355"/>
    <lineage>
        <taxon>Bacteria</taxon>
        <taxon>Bacillati</taxon>
        <taxon>Actinomycetota</taxon>
        <taxon>Actinomycetes</taxon>
        <taxon>Pseudonocardiales</taxon>
        <taxon>Pseudonocardiaceae</taxon>
        <taxon>Crossiella</taxon>
    </lineage>
</organism>
<dbReference type="InterPro" id="IPR011009">
    <property type="entry name" value="Kinase-like_dom_sf"/>
</dbReference>
<keyword evidence="3" id="KW-1185">Reference proteome</keyword>
<gene>
    <name evidence="2" type="ORF">HNR67_001131</name>
</gene>
<dbReference type="AlphaFoldDB" id="A0A7W7C5R3"/>
<dbReference type="Gene3D" id="3.90.1200.10">
    <property type="match status" value="1"/>
</dbReference>
<name>A0A7W7C5R3_9PSEU</name>